<dbReference type="RefSeq" id="WP_032934307.1">
    <property type="nucleotide sequence ID" value="NZ_CYZF01000008.1"/>
</dbReference>
<evidence type="ECO:0000313" key="1">
    <source>
        <dbReference type="EMBL" id="CUO97302.1"/>
    </source>
</evidence>
<proteinExistence type="predicted"/>
<protein>
    <submittedName>
        <fullName evidence="1">Uncharacterized protein</fullName>
    </submittedName>
</protein>
<dbReference type="PATRIC" id="fig|435591.13.peg.3833"/>
<dbReference type="AlphaFoldDB" id="A0A174JC76"/>
<accession>A0A174JC76</accession>
<evidence type="ECO:0000313" key="2">
    <source>
        <dbReference type="Proteomes" id="UP000095419"/>
    </source>
</evidence>
<name>A0A174JC76_BACUN</name>
<sequence>MIMKLNVSNELKSRLMHAAENGSVIAKDILLEVKKNVPVEEIIRGTYNCFSTKRKRTEAGTFKKIRIVFTACSKDLAHPSFPDRNNPQAPWFPENRTVLEPSTFVELFKNLPKYSPDEINYFCSALSLDSKVTVRLHESMNDFMEAYLESNYSPIADSDTSSLHSSCMRYEDKARNAADFYTNFAGAKILVARDESNNILGRAVVWNEVTLWKSINTPIAASLLDRIYFSHAFVAELIRKQAQEAGILLRRRYNDYTHTTDFTVLNPIEGQEWAVGDNIQVSLTVKVPACRWHKKGVPYLDTFYSLHLTEGNLELRNTEGDTSIASCRSTEGCANRRKYVCPKCGKIHPFPDMAFCKNCQDMFYISTVFGKVLKGTSVEYKGKKYPSFLFKKGRPVPEFRRYLQIEKLFIS</sequence>
<dbReference type="Proteomes" id="UP000095419">
    <property type="component" value="Unassembled WGS sequence"/>
</dbReference>
<organism evidence="1 2">
    <name type="scientific">Bacteroides uniformis</name>
    <dbReference type="NCBI Taxonomy" id="820"/>
    <lineage>
        <taxon>Bacteria</taxon>
        <taxon>Pseudomonadati</taxon>
        <taxon>Bacteroidota</taxon>
        <taxon>Bacteroidia</taxon>
        <taxon>Bacteroidales</taxon>
        <taxon>Bacteroidaceae</taxon>
        <taxon>Bacteroides</taxon>
    </lineage>
</organism>
<reference evidence="1 2" key="1">
    <citation type="submission" date="2015-09" db="EMBL/GenBank/DDBJ databases">
        <authorList>
            <consortium name="Pathogen Informatics"/>
        </authorList>
    </citation>
    <scope>NUCLEOTIDE SEQUENCE [LARGE SCALE GENOMIC DNA]</scope>
    <source>
        <strain evidence="1 2">2789STDY5608791</strain>
    </source>
</reference>
<gene>
    <name evidence="1" type="ORF">ERS417307_02856</name>
</gene>
<dbReference type="EMBL" id="CYZF01000008">
    <property type="protein sequence ID" value="CUO97302.1"/>
    <property type="molecule type" value="Genomic_DNA"/>
</dbReference>
<dbReference type="GeneID" id="5302542"/>